<keyword evidence="7" id="KW-0539">Nucleus</keyword>
<dbReference type="GO" id="GO:0005730">
    <property type="term" value="C:nucleolus"/>
    <property type="evidence" value="ECO:0007669"/>
    <property type="project" value="UniProtKB-SubCell"/>
</dbReference>
<dbReference type="OrthoDB" id="47732at2759"/>
<dbReference type="InterPro" id="IPR050786">
    <property type="entry name" value="EFG1_rRNA-proc"/>
</dbReference>
<evidence type="ECO:0000256" key="7">
    <source>
        <dbReference type="ARBA" id="ARBA00023242"/>
    </source>
</evidence>
<dbReference type="AlphaFoldDB" id="A0A9P6W486"/>
<evidence type="ECO:0000313" key="10">
    <source>
        <dbReference type="Proteomes" id="UP000777482"/>
    </source>
</evidence>
<protein>
    <recommendedName>
        <fullName evidence="3">rRNA-processing protein EFG1</fullName>
    </recommendedName>
    <alternativeName>
        <fullName evidence="4">rRNA-processing protein efg1</fullName>
    </alternativeName>
</protein>
<keyword evidence="10" id="KW-1185">Reference proteome</keyword>
<name>A0A9P6W486_RHOMI</name>
<dbReference type="EMBL" id="PUHQ01000015">
    <property type="protein sequence ID" value="KAG0664228.1"/>
    <property type="molecule type" value="Genomic_DNA"/>
</dbReference>
<evidence type="ECO:0000256" key="4">
    <source>
        <dbReference type="ARBA" id="ARBA00019827"/>
    </source>
</evidence>
<evidence type="ECO:0000256" key="5">
    <source>
        <dbReference type="ARBA" id="ARBA00022552"/>
    </source>
</evidence>
<feature type="compositionally biased region" description="Low complexity" evidence="8">
    <location>
        <begin position="26"/>
        <end position="44"/>
    </location>
</feature>
<dbReference type="PANTHER" id="PTHR33911:SF1">
    <property type="entry name" value="RRNA-PROCESSING PROTEIN EFG1"/>
    <property type="match status" value="1"/>
</dbReference>
<evidence type="ECO:0000313" key="9">
    <source>
        <dbReference type="EMBL" id="KAG0664228.1"/>
    </source>
</evidence>
<organism evidence="9 10">
    <name type="scientific">Rhodotorula mucilaginosa</name>
    <name type="common">Yeast</name>
    <name type="synonym">Rhodotorula rubra</name>
    <dbReference type="NCBI Taxonomy" id="5537"/>
    <lineage>
        <taxon>Eukaryota</taxon>
        <taxon>Fungi</taxon>
        <taxon>Dikarya</taxon>
        <taxon>Basidiomycota</taxon>
        <taxon>Pucciniomycotina</taxon>
        <taxon>Microbotryomycetes</taxon>
        <taxon>Sporidiobolales</taxon>
        <taxon>Sporidiobolaceae</taxon>
        <taxon>Rhodotorula</taxon>
    </lineage>
</organism>
<feature type="compositionally biased region" description="Low complexity" evidence="8">
    <location>
        <begin position="307"/>
        <end position="325"/>
    </location>
</feature>
<reference evidence="9 10" key="1">
    <citation type="submission" date="2020-11" db="EMBL/GenBank/DDBJ databases">
        <title>Kefir isolates.</title>
        <authorList>
            <person name="Marcisauskas S."/>
            <person name="Kim Y."/>
            <person name="Blasche S."/>
        </authorList>
    </citation>
    <scope>NUCLEOTIDE SEQUENCE [LARGE SCALE GENOMIC DNA]</scope>
    <source>
        <strain evidence="9 10">KR</strain>
    </source>
</reference>
<accession>A0A9P6W486</accession>
<feature type="compositionally biased region" description="Basic and acidic residues" evidence="8">
    <location>
        <begin position="229"/>
        <end position="238"/>
    </location>
</feature>
<evidence type="ECO:0000256" key="8">
    <source>
        <dbReference type="SAM" id="MobiDB-lite"/>
    </source>
</evidence>
<comment type="subcellular location">
    <subcellularLocation>
        <location evidence="1">Nucleus</location>
        <location evidence="1">Nucleolus</location>
    </subcellularLocation>
</comment>
<evidence type="ECO:0000256" key="2">
    <source>
        <dbReference type="ARBA" id="ARBA00006916"/>
    </source>
</evidence>
<dbReference type="GO" id="GO:0000462">
    <property type="term" value="P:maturation of SSU-rRNA from tricistronic rRNA transcript (SSU-rRNA, 5.8S rRNA, LSU-rRNA)"/>
    <property type="evidence" value="ECO:0007669"/>
    <property type="project" value="TreeGrafter"/>
</dbReference>
<evidence type="ECO:0000256" key="1">
    <source>
        <dbReference type="ARBA" id="ARBA00004604"/>
    </source>
</evidence>
<dbReference type="Proteomes" id="UP000777482">
    <property type="component" value="Unassembled WGS sequence"/>
</dbReference>
<proteinExistence type="inferred from homology"/>
<evidence type="ECO:0000256" key="3">
    <source>
        <dbReference type="ARBA" id="ARBA00018689"/>
    </source>
</evidence>
<feature type="compositionally biased region" description="Gly residues" evidence="8">
    <location>
        <begin position="15"/>
        <end position="25"/>
    </location>
</feature>
<comment type="similarity">
    <text evidence="2">Belongs to the EFG1 family.</text>
</comment>
<dbReference type="Pfam" id="PF10153">
    <property type="entry name" value="Efg1"/>
    <property type="match status" value="1"/>
</dbReference>
<sequence length="355" mass="38647">MAEGYASNPTRGGRGRGGGGRGGRGSSSSSSRGRNGQSQQQEQGAIPAGSVSKLKAQIRQTKRLLAREDLTPDVRTTTERRMVALESELEKTSQSKVEKKMVQRYRGVKFFERQKLLRKIKQAKKQLAEVPESADAQRALLEARIDLYYVLRYPKSEKYIALFPDGTYVPPLASLSELASDATPSERKRQTLRLSLRDQVKRGELPAEAELGELGIEGEEDVGSGPATIEKKRERPDETEKEEGEGEEREQAAQQEEEQGGSDERPTKRIRSAEKEEQEETAADASTGGKKEKENRKQRKERKRAEAGAAQATSPAAAAAAAKGASGKKKGSVGGGKKAASVGKEDLAAEDDFFA</sequence>
<keyword evidence="6" id="KW-0175">Coiled coil</keyword>
<dbReference type="GO" id="GO:0030688">
    <property type="term" value="C:preribosome, small subunit precursor"/>
    <property type="evidence" value="ECO:0007669"/>
    <property type="project" value="TreeGrafter"/>
</dbReference>
<dbReference type="InterPro" id="IPR019310">
    <property type="entry name" value="Efg1"/>
</dbReference>
<feature type="compositionally biased region" description="Acidic residues" evidence="8">
    <location>
        <begin position="239"/>
        <end position="248"/>
    </location>
</feature>
<comment type="caution">
    <text evidence="9">The sequence shown here is derived from an EMBL/GenBank/DDBJ whole genome shotgun (WGS) entry which is preliminary data.</text>
</comment>
<gene>
    <name evidence="9" type="primary">EFG1</name>
    <name evidence="9" type="ORF">C6P46_001692</name>
</gene>
<dbReference type="PANTHER" id="PTHR33911">
    <property type="entry name" value="RRNA-PROCESSING PROTEIN EFG1"/>
    <property type="match status" value="1"/>
</dbReference>
<feature type="region of interest" description="Disordered" evidence="8">
    <location>
        <begin position="1"/>
        <end position="53"/>
    </location>
</feature>
<evidence type="ECO:0000256" key="6">
    <source>
        <dbReference type="ARBA" id="ARBA00023054"/>
    </source>
</evidence>
<feature type="compositionally biased region" description="Basic and acidic residues" evidence="8">
    <location>
        <begin position="262"/>
        <end position="275"/>
    </location>
</feature>
<feature type="region of interest" description="Disordered" evidence="8">
    <location>
        <begin position="206"/>
        <end position="355"/>
    </location>
</feature>
<keyword evidence="5" id="KW-0698">rRNA processing</keyword>